<protein>
    <submittedName>
        <fullName evidence="5">Endonuclease/exonuclease/phosphatase family protein</fullName>
    </submittedName>
</protein>
<dbReference type="InterPro" id="IPR050410">
    <property type="entry name" value="CCR4/nocturin_mRNA_transcr"/>
</dbReference>
<evidence type="ECO:0000256" key="1">
    <source>
        <dbReference type="ARBA" id="ARBA00010774"/>
    </source>
</evidence>
<keyword evidence="2" id="KW-0378">Hydrolase</keyword>
<dbReference type="Pfam" id="PF03372">
    <property type="entry name" value="Exo_endo_phos"/>
    <property type="match status" value="1"/>
</dbReference>
<dbReference type="PANTHER" id="PTHR12121">
    <property type="entry name" value="CARBON CATABOLITE REPRESSOR PROTEIN 4"/>
    <property type="match status" value="1"/>
</dbReference>
<evidence type="ECO:0000256" key="2">
    <source>
        <dbReference type="ARBA" id="ARBA00022801"/>
    </source>
</evidence>
<keyword evidence="5" id="KW-0540">Nuclease</keyword>
<feature type="domain" description="Endonuclease/exonuclease/phosphatase" evidence="4">
    <location>
        <begin position="7"/>
        <end position="249"/>
    </location>
</feature>
<feature type="region of interest" description="Disordered" evidence="3">
    <location>
        <begin position="239"/>
        <end position="260"/>
    </location>
</feature>
<dbReference type="EMBL" id="JABVEC010000002">
    <property type="protein sequence ID" value="MBC6464484.1"/>
    <property type="molecule type" value="Genomic_DNA"/>
</dbReference>
<dbReference type="SUPFAM" id="SSF56219">
    <property type="entry name" value="DNase I-like"/>
    <property type="match status" value="1"/>
</dbReference>
<comment type="similarity">
    <text evidence="1">Belongs to the CCR4/nocturin family.</text>
</comment>
<dbReference type="Gene3D" id="3.60.10.10">
    <property type="entry name" value="Endonuclease/exonuclease/phosphatase"/>
    <property type="match status" value="1"/>
</dbReference>
<reference evidence="5 6" key="1">
    <citation type="submission" date="2020-06" db="EMBL/GenBank/DDBJ databases">
        <title>Actinomadura xiongansis sp. nov., isolated from soil of Baiyangdian.</title>
        <authorList>
            <person name="Zhang X."/>
        </authorList>
    </citation>
    <scope>NUCLEOTIDE SEQUENCE [LARGE SCALE GENOMIC DNA]</scope>
    <source>
        <strain evidence="5 6">HBUM206468</strain>
    </source>
</reference>
<dbReference type="GO" id="GO:0004519">
    <property type="term" value="F:endonuclease activity"/>
    <property type="evidence" value="ECO:0007669"/>
    <property type="project" value="UniProtKB-KW"/>
</dbReference>
<proteinExistence type="inferred from homology"/>
<organism evidence="5 6">
    <name type="scientific">Actinomadura alba</name>
    <dbReference type="NCBI Taxonomy" id="406431"/>
    <lineage>
        <taxon>Bacteria</taxon>
        <taxon>Bacillati</taxon>
        <taxon>Actinomycetota</taxon>
        <taxon>Actinomycetes</taxon>
        <taxon>Streptosporangiales</taxon>
        <taxon>Thermomonosporaceae</taxon>
        <taxon>Actinomadura</taxon>
    </lineage>
</organism>
<evidence type="ECO:0000313" key="6">
    <source>
        <dbReference type="Proteomes" id="UP000805614"/>
    </source>
</evidence>
<gene>
    <name evidence="5" type="ORF">HKK74_03080</name>
</gene>
<comment type="caution">
    <text evidence="5">The sequence shown here is derived from an EMBL/GenBank/DDBJ whole genome shotgun (WGS) entry which is preliminary data.</text>
</comment>
<dbReference type="Proteomes" id="UP000805614">
    <property type="component" value="Unassembled WGS sequence"/>
</dbReference>
<evidence type="ECO:0000256" key="3">
    <source>
        <dbReference type="SAM" id="MobiDB-lite"/>
    </source>
</evidence>
<keyword evidence="6" id="KW-1185">Reference proteome</keyword>
<dbReference type="InterPro" id="IPR036691">
    <property type="entry name" value="Endo/exonu/phosph_ase_sf"/>
</dbReference>
<evidence type="ECO:0000259" key="4">
    <source>
        <dbReference type="Pfam" id="PF03372"/>
    </source>
</evidence>
<sequence length="260" mass="29192">MTTFTAVTYNVLAQSFAHPDRYPLCPPEALSPARRHALLLTRVEELDADLLCLQELEPAMYDGLRARLETTHGAAYVQRGRRPDGVAVFARRSLFGGLEHHELHYEAQRRGDDDLALIVRLTLDDRPLHVACTHLAWQPESTPRAEHVGHRQMLELLAHRDATAPDATWIFAGDFNAISQSIVVAAALERGMDESCRSQRPWDTCAINGRPRKLDYLLFSTGRLEPRPGTLPKLFRDTALPSPTEPSDHLPLRVDFSPIP</sequence>
<accession>A0ABR7LI87</accession>
<dbReference type="PANTHER" id="PTHR12121:SF45">
    <property type="entry name" value="NOCTURNIN"/>
    <property type="match status" value="1"/>
</dbReference>
<dbReference type="RefSeq" id="WP_187241482.1">
    <property type="nucleotide sequence ID" value="NZ_BAAAOK010000055.1"/>
</dbReference>
<name>A0ABR7LI87_9ACTN</name>
<dbReference type="InterPro" id="IPR005135">
    <property type="entry name" value="Endo/exonuclease/phosphatase"/>
</dbReference>
<evidence type="ECO:0000313" key="5">
    <source>
        <dbReference type="EMBL" id="MBC6464484.1"/>
    </source>
</evidence>
<keyword evidence="5" id="KW-0255">Endonuclease</keyword>